<organism evidence="7 8">
    <name type="scientific">endosymbiont of Escarpia spicata</name>
    <dbReference type="NCBI Taxonomy" id="2200908"/>
    <lineage>
        <taxon>Bacteria</taxon>
        <taxon>Pseudomonadati</taxon>
        <taxon>Pseudomonadota</taxon>
        <taxon>Gammaproteobacteria</taxon>
        <taxon>sulfur-oxidizing symbionts</taxon>
    </lineage>
</organism>
<evidence type="ECO:0000256" key="3">
    <source>
        <dbReference type="ARBA" id="ARBA00022723"/>
    </source>
</evidence>
<comment type="similarity">
    <text evidence="1">Belongs to the hemerythrin family.</text>
</comment>
<dbReference type="SUPFAM" id="SSF47188">
    <property type="entry name" value="Hemerythrin-like"/>
    <property type="match status" value="1"/>
</dbReference>
<feature type="domain" description="Hemerythrin-like" evidence="6">
    <location>
        <begin position="65"/>
        <end position="177"/>
    </location>
</feature>
<dbReference type="NCBIfam" id="TIGR02481">
    <property type="entry name" value="hemeryth_dom"/>
    <property type="match status" value="1"/>
</dbReference>
<dbReference type="InterPro" id="IPR012827">
    <property type="entry name" value="Hemerythrin_metal-bd"/>
</dbReference>
<feature type="transmembrane region" description="Helical" evidence="5">
    <location>
        <begin position="7"/>
        <end position="26"/>
    </location>
</feature>
<evidence type="ECO:0000313" key="8">
    <source>
        <dbReference type="Proteomes" id="UP000254771"/>
    </source>
</evidence>
<feature type="transmembrane region" description="Helical" evidence="5">
    <location>
        <begin position="32"/>
        <end position="49"/>
    </location>
</feature>
<comment type="caution">
    <text evidence="7">The sequence shown here is derived from an EMBL/GenBank/DDBJ whole genome shotgun (WGS) entry which is preliminary data.</text>
</comment>
<dbReference type="InterPro" id="IPR050669">
    <property type="entry name" value="Hemerythrin"/>
</dbReference>
<keyword evidence="5" id="KW-0472">Membrane</keyword>
<keyword evidence="2" id="KW-0813">Transport</keyword>
<proteinExistence type="inferred from homology"/>
<gene>
    <name evidence="7" type="ORF">DIZ78_10935</name>
</gene>
<dbReference type="CDD" id="cd12107">
    <property type="entry name" value="Hemerythrin"/>
    <property type="match status" value="1"/>
</dbReference>
<keyword evidence="5" id="KW-1133">Transmembrane helix</keyword>
<dbReference type="PANTHER" id="PTHR37164:SF1">
    <property type="entry name" value="BACTERIOHEMERYTHRIN"/>
    <property type="match status" value="1"/>
</dbReference>
<dbReference type="AlphaFoldDB" id="A0A370DKM9"/>
<keyword evidence="5" id="KW-0812">Transmembrane</keyword>
<evidence type="ECO:0000256" key="1">
    <source>
        <dbReference type="ARBA" id="ARBA00010587"/>
    </source>
</evidence>
<evidence type="ECO:0000313" key="7">
    <source>
        <dbReference type="EMBL" id="RDH85449.1"/>
    </source>
</evidence>
<dbReference type="PANTHER" id="PTHR37164">
    <property type="entry name" value="BACTERIOHEMERYTHRIN"/>
    <property type="match status" value="1"/>
</dbReference>
<reference evidence="7 8" key="1">
    <citation type="journal article" date="2018" name="ISME J.">
        <title>Endosymbiont genomes yield clues of tubeworm success.</title>
        <authorList>
            <person name="Li Y."/>
            <person name="Liles M.R."/>
            <person name="Halanych K.M."/>
        </authorList>
    </citation>
    <scope>NUCLEOTIDE SEQUENCE [LARGE SCALE GENOMIC DNA]</scope>
    <source>
        <strain evidence="7">A1462</strain>
    </source>
</reference>
<dbReference type="NCBIfam" id="NF033749">
    <property type="entry name" value="bact_hemeryth"/>
    <property type="match status" value="1"/>
</dbReference>
<dbReference type="GO" id="GO:0046872">
    <property type="term" value="F:metal ion binding"/>
    <property type="evidence" value="ECO:0007669"/>
    <property type="project" value="UniProtKB-KW"/>
</dbReference>
<keyword evidence="2" id="KW-0561">Oxygen transport</keyword>
<keyword evidence="3" id="KW-0479">Metal-binding</keyword>
<keyword evidence="4" id="KW-0408">Iron</keyword>
<protein>
    <submittedName>
        <fullName evidence="7">Hemerythrin</fullName>
    </submittedName>
</protein>
<dbReference type="PROSITE" id="PS00550">
    <property type="entry name" value="HEMERYTHRINS"/>
    <property type="match status" value="1"/>
</dbReference>
<evidence type="ECO:0000256" key="2">
    <source>
        <dbReference type="ARBA" id="ARBA00022621"/>
    </source>
</evidence>
<evidence type="ECO:0000256" key="5">
    <source>
        <dbReference type="SAM" id="Phobius"/>
    </source>
</evidence>
<dbReference type="Pfam" id="PF01814">
    <property type="entry name" value="Hemerythrin"/>
    <property type="match status" value="1"/>
</dbReference>
<dbReference type="InterPro" id="IPR035938">
    <property type="entry name" value="Hemerythrin-like_sf"/>
</dbReference>
<dbReference type="InterPro" id="IPR012312">
    <property type="entry name" value="Hemerythrin-like"/>
</dbReference>
<evidence type="ECO:0000259" key="6">
    <source>
        <dbReference type="Pfam" id="PF01814"/>
    </source>
</evidence>
<name>A0A370DKM9_9GAMM</name>
<dbReference type="EMBL" id="QFXE01000013">
    <property type="protein sequence ID" value="RDH85449.1"/>
    <property type="molecule type" value="Genomic_DNA"/>
</dbReference>
<evidence type="ECO:0000256" key="4">
    <source>
        <dbReference type="ARBA" id="ARBA00023004"/>
    </source>
</evidence>
<accession>A0A370DKM9</accession>
<keyword evidence="8" id="KW-1185">Reference proteome</keyword>
<dbReference type="GO" id="GO:0005344">
    <property type="term" value="F:oxygen carrier activity"/>
    <property type="evidence" value="ECO:0007669"/>
    <property type="project" value="UniProtKB-KW"/>
</dbReference>
<dbReference type="Gene3D" id="1.20.120.50">
    <property type="entry name" value="Hemerythrin-like"/>
    <property type="match status" value="1"/>
</dbReference>
<dbReference type="Proteomes" id="UP000254771">
    <property type="component" value="Unassembled WGS sequence"/>
</dbReference>
<sequence>MKKLKTLLLVAIIGLLVVAAGLGFLFGFDNPVAWILIGMVILIPFIYNWKVRSDQLVWKDSYSVGIAQLDDDHRKLIELLNKFQTAYEYHTGEEFERKALEELVDYTKYHFDHEEKLLQDNNYPDFAAHKDQHVAMIAEVERFVEDYQVRGHEALEGVAQYLQGWLINHINGTDKQYTSHLQEKGLN</sequence>
<dbReference type="InterPro" id="IPR016131">
    <property type="entry name" value="Haemerythrin_Fe_BS"/>
</dbReference>